<dbReference type="PANTHER" id="PTHR30006:SF25">
    <property type="entry name" value="PHOSPHOGLYCERATE TRANSPORT REGULATORY PROTEIN PGTC"/>
    <property type="match status" value="1"/>
</dbReference>
<evidence type="ECO:0000313" key="3">
    <source>
        <dbReference type="Proteomes" id="UP001430701"/>
    </source>
</evidence>
<gene>
    <name evidence="2" type="ORF">LPH55_06300</name>
</gene>
<evidence type="ECO:0000313" key="2">
    <source>
        <dbReference type="EMBL" id="MCD8473083.1"/>
    </source>
</evidence>
<reference evidence="2" key="1">
    <citation type="submission" date="2021-11" db="EMBL/GenBank/DDBJ databases">
        <title>Genome sequence of Xylella taiwanensis PLS432.</title>
        <authorList>
            <person name="Weng L.-W."/>
            <person name="Su C.-C."/>
            <person name="Tsai C.-W."/>
            <person name="Kuo C.-H."/>
        </authorList>
    </citation>
    <scope>NUCLEOTIDE SEQUENCE</scope>
    <source>
        <strain evidence="2">PLS432</strain>
    </source>
</reference>
<dbReference type="Pfam" id="PF13531">
    <property type="entry name" value="SBP_bac_11"/>
    <property type="match status" value="1"/>
</dbReference>
<comment type="caution">
    <text evidence="2">The sequence shown here is derived from an EMBL/GenBank/DDBJ whole genome shotgun (WGS) entry which is preliminary data.</text>
</comment>
<keyword evidence="1" id="KW-0732">Signal</keyword>
<protein>
    <submittedName>
        <fullName evidence="2">ABC transporter substrate-binding protein</fullName>
    </submittedName>
</protein>
<dbReference type="PANTHER" id="PTHR30006">
    <property type="entry name" value="THIAMINE-BINDING PERIPLASMIC PROTEIN-RELATED"/>
    <property type="match status" value="1"/>
</dbReference>
<dbReference type="SUPFAM" id="SSF53850">
    <property type="entry name" value="Periplasmic binding protein-like II"/>
    <property type="match status" value="1"/>
</dbReference>
<proteinExistence type="predicted"/>
<accession>A0ABS8TV82</accession>
<dbReference type="EMBL" id="JAJPPU010000002">
    <property type="protein sequence ID" value="MCD8473083.1"/>
    <property type="molecule type" value="Genomic_DNA"/>
</dbReference>
<keyword evidence="3" id="KW-1185">Reference proteome</keyword>
<organism evidence="2 3">
    <name type="scientific">Xylella taiwanensis</name>
    <dbReference type="NCBI Taxonomy" id="1444770"/>
    <lineage>
        <taxon>Bacteria</taxon>
        <taxon>Pseudomonadati</taxon>
        <taxon>Pseudomonadota</taxon>
        <taxon>Gammaproteobacteria</taxon>
        <taxon>Lysobacterales</taxon>
        <taxon>Lysobacteraceae</taxon>
        <taxon>Xylella</taxon>
    </lineage>
</organism>
<dbReference type="Gene3D" id="3.40.190.10">
    <property type="entry name" value="Periplasmic binding protein-like II"/>
    <property type="match status" value="2"/>
</dbReference>
<sequence length="347" mass="38779">MMVRVALLLLLSTCHVLVWAHPGEMRRFATKGPVTAQLHIQASNDVEVFAAVMTDYQRLHPGTEVIYEEVIASEIYDRYLHLAPGQPPPDLLISASMDLQIKLANDGHALAYRSPLTRTLPDWAQWRHEVFGIGYEPVVIVYNTRRLPLVQVPHTRHQLLALLRTPDAPLRGRIGTYDVERSAVGYLFSTQDTQLGSIAGALLEAMGDERVQLEARTGTLLDRVASGELLLAYNVLGSYAQARMDAGAPVGIVQPEDYTLMALRTALIPRGAVHVSEAQRFLDYVLSVRGQRILLREARLLPVLPASDRIVSLFRPIALGPGLLVYLDALKRRHFLDTWRSSMFQPR</sequence>
<dbReference type="Proteomes" id="UP001430701">
    <property type="component" value="Unassembled WGS sequence"/>
</dbReference>
<evidence type="ECO:0000256" key="1">
    <source>
        <dbReference type="ARBA" id="ARBA00022729"/>
    </source>
</evidence>
<name>A0ABS8TV82_9GAMM</name>